<dbReference type="Pfam" id="PF03929">
    <property type="entry name" value="PepSY_TM"/>
    <property type="match status" value="1"/>
</dbReference>
<sequence>MRASSVRAWSFVHTWSSLISTLFMLLLCLTGLPLIFHHEIDELFGAGDAPAAIAGQAPAPADRIAGNALRDHPGKAIQYIGWDQHEPDKVFVILNAAADAAPNDATVTLYDAIGGGKLGPSGSAFMQVMLRLHVDLYAGLPGKLFLGAMGLLLVVAIVSGVVLYWPFTRRMAFGTVRAGRARRVAWLDLHNLLGIVTVAWLTVVGLTGAINTLAEPLIGVWKAETLSRMIAGSRPGPAPGRPASLDTIVARAREAAPGMVPGFIAFPGTPFATPQHFGVFLRGTAPLTARLLQPVLLDAGTGAVADSRRLPWYLTALLVSQPLHFGDYGGLPMKVIWALLDLVSIVVLGSGLYLWWVRRRRPVPALHTARVQAA</sequence>
<dbReference type="EMBL" id="VDDA01000001">
    <property type="protein sequence ID" value="TNC15733.1"/>
    <property type="molecule type" value="Genomic_DNA"/>
</dbReference>
<gene>
    <name evidence="2" type="ORF">FF100_00185</name>
</gene>
<name>A0A5C4LNH1_9HYPH</name>
<feature type="transmembrane region" description="Helical" evidence="1">
    <location>
        <begin position="12"/>
        <end position="36"/>
    </location>
</feature>
<keyword evidence="1" id="KW-0812">Transmembrane</keyword>
<comment type="caution">
    <text evidence="2">The sequence shown here is derived from an EMBL/GenBank/DDBJ whole genome shotgun (WGS) entry which is preliminary data.</text>
</comment>
<dbReference type="InterPro" id="IPR005625">
    <property type="entry name" value="PepSY-ass_TM"/>
</dbReference>
<keyword evidence="3" id="KW-1185">Reference proteome</keyword>
<feature type="transmembrane region" description="Helical" evidence="1">
    <location>
        <begin position="186"/>
        <end position="210"/>
    </location>
</feature>
<organism evidence="2 3">
    <name type="scientific">Methylobacterium terricola</name>
    <dbReference type="NCBI Taxonomy" id="2583531"/>
    <lineage>
        <taxon>Bacteria</taxon>
        <taxon>Pseudomonadati</taxon>
        <taxon>Pseudomonadota</taxon>
        <taxon>Alphaproteobacteria</taxon>
        <taxon>Hyphomicrobiales</taxon>
        <taxon>Methylobacteriaceae</taxon>
        <taxon>Methylobacterium</taxon>
    </lineage>
</organism>
<feature type="transmembrane region" description="Helical" evidence="1">
    <location>
        <begin position="144"/>
        <end position="165"/>
    </location>
</feature>
<dbReference type="OrthoDB" id="6307929at2"/>
<dbReference type="RefSeq" id="WP_139033556.1">
    <property type="nucleotide sequence ID" value="NZ_VDDA01000001.1"/>
</dbReference>
<keyword evidence="1" id="KW-0472">Membrane</keyword>
<protein>
    <submittedName>
        <fullName evidence="2">PepSY domain-containing protein</fullName>
    </submittedName>
</protein>
<dbReference type="PANTHER" id="PTHR34219:SF3">
    <property type="entry name" value="BLL7967 PROTEIN"/>
    <property type="match status" value="1"/>
</dbReference>
<evidence type="ECO:0000313" key="3">
    <source>
        <dbReference type="Proteomes" id="UP000305267"/>
    </source>
</evidence>
<reference evidence="2 3" key="1">
    <citation type="submission" date="2019-06" db="EMBL/GenBank/DDBJ databases">
        <title>Genome of Methylobacterium sp. 17Sr1-39.</title>
        <authorList>
            <person name="Seo T."/>
        </authorList>
    </citation>
    <scope>NUCLEOTIDE SEQUENCE [LARGE SCALE GENOMIC DNA]</scope>
    <source>
        <strain evidence="2 3">17Sr1-39</strain>
    </source>
</reference>
<dbReference type="PANTHER" id="PTHR34219">
    <property type="entry name" value="IRON-REGULATED INNER MEMBRANE PROTEIN-RELATED"/>
    <property type="match status" value="1"/>
</dbReference>
<accession>A0A5C4LNH1</accession>
<feature type="transmembrane region" description="Helical" evidence="1">
    <location>
        <begin position="335"/>
        <end position="356"/>
    </location>
</feature>
<evidence type="ECO:0000313" key="2">
    <source>
        <dbReference type="EMBL" id="TNC15733.1"/>
    </source>
</evidence>
<dbReference type="AlphaFoldDB" id="A0A5C4LNH1"/>
<evidence type="ECO:0000256" key="1">
    <source>
        <dbReference type="SAM" id="Phobius"/>
    </source>
</evidence>
<dbReference type="Proteomes" id="UP000305267">
    <property type="component" value="Unassembled WGS sequence"/>
</dbReference>
<proteinExistence type="predicted"/>
<keyword evidence="1" id="KW-1133">Transmembrane helix</keyword>